<feature type="transmembrane region" description="Helical" evidence="1">
    <location>
        <begin position="280"/>
        <end position="299"/>
    </location>
</feature>
<evidence type="ECO:0000256" key="1">
    <source>
        <dbReference type="SAM" id="Phobius"/>
    </source>
</evidence>
<keyword evidence="3" id="KW-1185">Reference proteome</keyword>
<dbReference type="OrthoDB" id="2956246at2759"/>
<dbReference type="EMBL" id="JAACLJ010000004">
    <property type="protein sequence ID" value="KAF4587181.1"/>
    <property type="molecule type" value="Genomic_DNA"/>
</dbReference>
<reference evidence="2 3" key="1">
    <citation type="journal article" date="2020" name="G3 (Bethesda)">
        <title>Genetic Underpinnings of Host Manipulation by Ophiocordyceps as Revealed by Comparative Transcriptomics.</title>
        <authorList>
            <person name="Will I."/>
            <person name="Das B."/>
            <person name="Trinh T."/>
            <person name="Brachmann A."/>
            <person name="Ohm R.A."/>
            <person name="de Bekker C."/>
        </authorList>
    </citation>
    <scope>NUCLEOTIDE SEQUENCE [LARGE SCALE GENOMIC DNA]</scope>
    <source>
        <strain evidence="2 3">EC05</strain>
    </source>
</reference>
<keyword evidence="1" id="KW-0812">Transmembrane</keyword>
<keyword evidence="1" id="KW-1133">Transmembrane helix</keyword>
<comment type="caution">
    <text evidence="2">The sequence shown here is derived from an EMBL/GenBank/DDBJ whole genome shotgun (WGS) entry which is preliminary data.</text>
</comment>
<dbReference type="AlphaFoldDB" id="A0A8H4VD06"/>
<dbReference type="Proteomes" id="UP000562929">
    <property type="component" value="Unassembled WGS sequence"/>
</dbReference>
<protein>
    <submittedName>
        <fullName evidence="2">Uncharacterized protein</fullName>
    </submittedName>
</protein>
<proteinExistence type="predicted"/>
<sequence length="363" mass="38762">MEQNCLSPARPLIPSWTATPIANLTLSAGGLLALADLNTVANRTVVAGGSSWLDALVLAPGLHYQQAADALDEQGAEAVAVAVEVGDGFERRHVVSNAALVAFLRRLWLDATERPLMLDVSRAGAGEKRLGRRLSRLVCRRPRLPSPTRSSSSSASSSGLPLQVDRLSHILYLLSPLLTTTASTFMMLLGDWWGLTFIIALMVSRSLNIWTIKQRTLPITTQLLSTLPIKPPSPLDDPNDDRPTEYAIDLGDNRTALLVGLGSDLRALTTRTRLRPQTVLGGYLEAGSKLLVYMVAALSGNLSQAGAMVLMVLLLVSAGLLGLSNARASGLHINGCVATLRLRPAPGSAVDEGESERRVETLL</sequence>
<feature type="transmembrane region" description="Helical" evidence="1">
    <location>
        <begin position="305"/>
        <end position="323"/>
    </location>
</feature>
<evidence type="ECO:0000313" key="3">
    <source>
        <dbReference type="Proteomes" id="UP000562929"/>
    </source>
</evidence>
<evidence type="ECO:0000313" key="2">
    <source>
        <dbReference type="EMBL" id="KAF4587181.1"/>
    </source>
</evidence>
<organism evidence="2 3">
    <name type="scientific">Ophiocordyceps camponoti-floridani</name>
    <dbReference type="NCBI Taxonomy" id="2030778"/>
    <lineage>
        <taxon>Eukaryota</taxon>
        <taxon>Fungi</taxon>
        <taxon>Dikarya</taxon>
        <taxon>Ascomycota</taxon>
        <taxon>Pezizomycotina</taxon>
        <taxon>Sordariomycetes</taxon>
        <taxon>Hypocreomycetidae</taxon>
        <taxon>Hypocreales</taxon>
        <taxon>Ophiocordycipitaceae</taxon>
        <taxon>Ophiocordyceps</taxon>
    </lineage>
</organism>
<gene>
    <name evidence="2" type="ORF">GQ602_003874</name>
</gene>
<accession>A0A8H4VD06</accession>
<name>A0A8H4VD06_9HYPO</name>
<keyword evidence="1" id="KW-0472">Membrane</keyword>